<evidence type="ECO:0000313" key="4">
    <source>
        <dbReference type="Proteomes" id="UP000059680"/>
    </source>
</evidence>
<protein>
    <submittedName>
        <fullName evidence="3">Os12g0448650 protein</fullName>
    </submittedName>
</protein>
<reference evidence="4" key="1">
    <citation type="journal article" date="2005" name="Nature">
        <title>The map-based sequence of the rice genome.</title>
        <authorList>
            <consortium name="International rice genome sequencing project (IRGSP)"/>
            <person name="Matsumoto T."/>
            <person name="Wu J."/>
            <person name="Kanamori H."/>
            <person name="Katayose Y."/>
            <person name="Fujisawa M."/>
            <person name="Namiki N."/>
            <person name="Mizuno H."/>
            <person name="Yamamoto K."/>
            <person name="Antonio B.A."/>
            <person name="Baba T."/>
            <person name="Sakata K."/>
            <person name="Nagamura Y."/>
            <person name="Aoki H."/>
            <person name="Arikawa K."/>
            <person name="Arita K."/>
            <person name="Bito T."/>
            <person name="Chiden Y."/>
            <person name="Fujitsuka N."/>
            <person name="Fukunaka R."/>
            <person name="Hamada M."/>
            <person name="Harada C."/>
            <person name="Hayashi A."/>
            <person name="Hijishita S."/>
            <person name="Honda M."/>
            <person name="Hosokawa S."/>
            <person name="Ichikawa Y."/>
            <person name="Idonuma A."/>
            <person name="Iijima M."/>
            <person name="Ikeda M."/>
            <person name="Ikeno M."/>
            <person name="Ito K."/>
            <person name="Ito S."/>
            <person name="Ito T."/>
            <person name="Ito Y."/>
            <person name="Ito Y."/>
            <person name="Iwabuchi A."/>
            <person name="Kamiya K."/>
            <person name="Karasawa W."/>
            <person name="Kurita K."/>
            <person name="Katagiri S."/>
            <person name="Kikuta A."/>
            <person name="Kobayashi H."/>
            <person name="Kobayashi N."/>
            <person name="Machita K."/>
            <person name="Maehara T."/>
            <person name="Masukawa M."/>
            <person name="Mizubayashi T."/>
            <person name="Mukai Y."/>
            <person name="Nagasaki H."/>
            <person name="Nagata Y."/>
            <person name="Naito S."/>
            <person name="Nakashima M."/>
            <person name="Nakama Y."/>
            <person name="Nakamichi Y."/>
            <person name="Nakamura M."/>
            <person name="Meguro A."/>
            <person name="Negishi M."/>
            <person name="Ohta I."/>
            <person name="Ohta T."/>
            <person name="Okamoto M."/>
            <person name="Ono N."/>
            <person name="Saji S."/>
            <person name="Sakaguchi M."/>
            <person name="Sakai K."/>
            <person name="Shibata M."/>
            <person name="Shimokawa T."/>
            <person name="Song J."/>
            <person name="Takazaki Y."/>
            <person name="Terasawa K."/>
            <person name="Tsugane M."/>
            <person name="Tsuji K."/>
            <person name="Ueda S."/>
            <person name="Waki K."/>
            <person name="Yamagata H."/>
            <person name="Yamamoto M."/>
            <person name="Yamamoto S."/>
            <person name="Yamane H."/>
            <person name="Yoshiki S."/>
            <person name="Yoshihara R."/>
            <person name="Yukawa K."/>
            <person name="Zhong H."/>
            <person name="Yano M."/>
            <person name="Yuan Q."/>
            <person name="Ouyang S."/>
            <person name="Liu J."/>
            <person name="Jones K.M."/>
            <person name="Gansberger K."/>
            <person name="Moffat K."/>
            <person name="Hill J."/>
            <person name="Bera J."/>
            <person name="Fadrosh D."/>
            <person name="Jin S."/>
            <person name="Johri S."/>
            <person name="Kim M."/>
            <person name="Overton L."/>
            <person name="Reardon M."/>
            <person name="Tsitrin T."/>
            <person name="Vuong H."/>
            <person name="Weaver B."/>
            <person name="Ciecko A."/>
            <person name="Tallon L."/>
            <person name="Jackson J."/>
            <person name="Pai G."/>
            <person name="Aken S.V."/>
            <person name="Utterback T."/>
            <person name="Reidmuller S."/>
            <person name="Feldblyum T."/>
            <person name="Hsiao J."/>
            <person name="Zismann V."/>
            <person name="Iobst S."/>
            <person name="de Vazeille A.R."/>
            <person name="Buell C.R."/>
            <person name="Ying K."/>
            <person name="Li Y."/>
            <person name="Lu T."/>
            <person name="Huang Y."/>
            <person name="Zhao Q."/>
            <person name="Feng Q."/>
            <person name="Zhang L."/>
            <person name="Zhu J."/>
            <person name="Weng Q."/>
            <person name="Mu J."/>
            <person name="Lu Y."/>
            <person name="Fan D."/>
            <person name="Liu Y."/>
            <person name="Guan J."/>
            <person name="Zhang Y."/>
            <person name="Yu S."/>
            <person name="Liu X."/>
            <person name="Zhang Y."/>
            <person name="Hong G."/>
            <person name="Han B."/>
            <person name="Choisne N."/>
            <person name="Demange N."/>
            <person name="Orjeda G."/>
            <person name="Samain S."/>
            <person name="Cattolico L."/>
            <person name="Pelletier E."/>
            <person name="Couloux A."/>
            <person name="Segurens B."/>
            <person name="Wincker P."/>
            <person name="D'Hont A."/>
            <person name="Scarpelli C."/>
            <person name="Weissenbach J."/>
            <person name="Salanoubat M."/>
            <person name="Quetier F."/>
            <person name="Yu Y."/>
            <person name="Kim H.R."/>
            <person name="Rambo T."/>
            <person name="Currie J."/>
            <person name="Collura K."/>
            <person name="Luo M."/>
            <person name="Yang T."/>
            <person name="Ammiraju J.S.S."/>
            <person name="Engler F."/>
            <person name="Soderlund C."/>
            <person name="Wing R.A."/>
            <person name="Palmer L.E."/>
            <person name="de la Bastide M."/>
            <person name="Spiegel L."/>
            <person name="Nascimento L."/>
            <person name="Zutavern T."/>
            <person name="O'Shaughnessy A."/>
            <person name="Dike S."/>
            <person name="Dedhia N."/>
            <person name="Preston R."/>
            <person name="Balija V."/>
            <person name="McCombie W.R."/>
            <person name="Chow T."/>
            <person name="Chen H."/>
            <person name="Chung M."/>
            <person name="Chen C."/>
            <person name="Shaw J."/>
            <person name="Wu H."/>
            <person name="Hsiao K."/>
            <person name="Chao Y."/>
            <person name="Chu M."/>
            <person name="Cheng C."/>
            <person name="Hour A."/>
            <person name="Lee P."/>
            <person name="Lin S."/>
            <person name="Lin Y."/>
            <person name="Liou J."/>
            <person name="Liu S."/>
            <person name="Hsing Y."/>
            <person name="Raghuvanshi S."/>
            <person name="Mohanty A."/>
            <person name="Bharti A.K."/>
            <person name="Gaur A."/>
            <person name="Gupta V."/>
            <person name="Kumar D."/>
            <person name="Ravi V."/>
            <person name="Vij S."/>
            <person name="Kapur A."/>
            <person name="Khurana P."/>
            <person name="Khurana P."/>
            <person name="Khurana J.P."/>
            <person name="Tyagi A.K."/>
            <person name="Gaikwad K."/>
            <person name="Singh A."/>
            <person name="Dalal V."/>
            <person name="Srivastava S."/>
            <person name="Dixit A."/>
            <person name="Pal A.K."/>
            <person name="Ghazi I.A."/>
            <person name="Yadav M."/>
            <person name="Pandit A."/>
            <person name="Bhargava A."/>
            <person name="Sureshbabu K."/>
            <person name="Batra K."/>
            <person name="Sharma T.R."/>
            <person name="Mohapatra T."/>
            <person name="Singh N.K."/>
            <person name="Messing J."/>
            <person name="Nelson A.B."/>
            <person name="Fuks G."/>
            <person name="Kavchok S."/>
            <person name="Keizer G."/>
            <person name="Linton E."/>
            <person name="Llaca V."/>
            <person name="Song R."/>
            <person name="Tanyolac B."/>
            <person name="Young S."/>
            <person name="Ho-Il K."/>
            <person name="Hahn J.H."/>
            <person name="Sangsakoo G."/>
            <person name="Vanavichit A."/>
            <person name="de Mattos Luiz.A.T."/>
            <person name="Zimmer P.D."/>
            <person name="Malone G."/>
            <person name="Dellagostin O."/>
            <person name="de Oliveira A.C."/>
            <person name="Bevan M."/>
            <person name="Bancroft I."/>
            <person name="Minx P."/>
            <person name="Cordum H."/>
            <person name="Wilson R."/>
            <person name="Cheng Z."/>
            <person name="Jin W."/>
            <person name="Jiang J."/>
            <person name="Leong S.A."/>
            <person name="Iwama H."/>
            <person name="Gojobori T."/>
            <person name="Itoh T."/>
            <person name="Niimura Y."/>
            <person name="Fujii Y."/>
            <person name="Habara T."/>
            <person name="Sakai H."/>
            <person name="Sato Y."/>
            <person name="Wilson G."/>
            <person name="Kumar K."/>
            <person name="McCouch S."/>
            <person name="Juretic N."/>
            <person name="Hoen D."/>
            <person name="Wright S."/>
            <person name="Bruskiewich R."/>
            <person name="Bureau T."/>
            <person name="Miyao A."/>
            <person name="Hirochika H."/>
            <person name="Nishikawa T."/>
            <person name="Kadowaki K."/>
            <person name="Sugiura M."/>
            <person name="Burr B."/>
            <person name="Sasaki T."/>
        </authorList>
    </citation>
    <scope>NUCLEOTIDE SEQUENCE [LARGE SCALE GENOMIC DNA]</scope>
    <source>
        <strain evidence="4">cv. Nipponbare</strain>
    </source>
</reference>
<dbReference type="AlphaFoldDB" id="A0A0P0YAE4"/>
<dbReference type="InParanoid" id="A0A0P0YAE4"/>
<dbReference type="PaxDb" id="39947-A0A0P0YAE4"/>
<accession>A0A0P0YAE4</accession>
<feature type="compositionally biased region" description="Basic residues" evidence="1">
    <location>
        <begin position="105"/>
        <end position="118"/>
    </location>
</feature>
<proteinExistence type="predicted"/>
<keyword evidence="4" id="KW-1185">Reference proteome</keyword>
<dbReference type="Pfam" id="PF04526">
    <property type="entry name" value="DUF568"/>
    <property type="match status" value="1"/>
</dbReference>
<feature type="domain" description="AIR12 DOMON" evidence="2">
    <location>
        <begin position="128"/>
        <end position="181"/>
    </location>
</feature>
<organism evidence="3 4">
    <name type="scientific">Oryza sativa subsp. japonica</name>
    <name type="common">Rice</name>
    <dbReference type="NCBI Taxonomy" id="39947"/>
    <lineage>
        <taxon>Eukaryota</taxon>
        <taxon>Viridiplantae</taxon>
        <taxon>Streptophyta</taxon>
        <taxon>Embryophyta</taxon>
        <taxon>Tracheophyta</taxon>
        <taxon>Spermatophyta</taxon>
        <taxon>Magnoliopsida</taxon>
        <taxon>Liliopsida</taxon>
        <taxon>Poales</taxon>
        <taxon>Poaceae</taxon>
        <taxon>BOP clade</taxon>
        <taxon>Oryzoideae</taxon>
        <taxon>Oryzeae</taxon>
        <taxon>Oryzinae</taxon>
        <taxon>Oryza</taxon>
        <taxon>Oryza sativa</taxon>
    </lineage>
</organism>
<dbReference type="Gramene" id="Os12t0448650-00">
    <property type="protein sequence ID" value="Os12t0448650-00"/>
    <property type="gene ID" value="Os12g0448650"/>
</dbReference>
<feature type="compositionally biased region" description="Low complexity" evidence="1">
    <location>
        <begin position="119"/>
        <end position="128"/>
    </location>
</feature>
<evidence type="ECO:0000256" key="1">
    <source>
        <dbReference type="SAM" id="MobiDB-lite"/>
    </source>
</evidence>
<name>A0A0P0YAE4_ORYSJ</name>
<feature type="region of interest" description="Disordered" evidence="1">
    <location>
        <begin position="83"/>
        <end position="128"/>
    </location>
</feature>
<reference evidence="3 4" key="3">
    <citation type="journal article" date="2013" name="Rice">
        <title>Improvement of the Oryza sativa Nipponbare reference genome using next generation sequence and optical map data.</title>
        <authorList>
            <person name="Kawahara Y."/>
            <person name="de la Bastide M."/>
            <person name="Hamilton J.P."/>
            <person name="Kanamori H."/>
            <person name="McCombie W.R."/>
            <person name="Ouyang S."/>
            <person name="Schwartz D.C."/>
            <person name="Tanaka T."/>
            <person name="Wu J."/>
            <person name="Zhou S."/>
            <person name="Childs K.L."/>
            <person name="Davidson R.M."/>
            <person name="Lin H."/>
            <person name="Quesada-Ocampo L."/>
            <person name="Vaillancourt B."/>
            <person name="Sakai H."/>
            <person name="Lee S.S."/>
            <person name="Kim J."/>
            <person name="Numa H."/>
            <person name="Itoh T."/>
            <person name="Buell C.R."/>
            <person name="Matsumoto T."/>
        </authorList>
    </citation>
    <scope>NUCLEOTIDE SEQUENCE [LARGE SCALE GENOMIC DNA]</scope>
    <source>
        <strain evidence="4">cv. Nipponbare</strain>
    </source>
</reference>
<dbReference type="STRING" id="39947.A0A0P0YAE4"/>
<dbReference type="EMBL" id="AP014968">
    <property type="protein sequence ID" value="BAT17015.1"/>
    <property type="molecule type" value="Genomic_DNA"/>
</dbReference>
<reference evidence="3 4" key="2">
    <citation type="journal article" date="2013" name="Plant Cell Physiol.">
        <title>Rice Annotation Project Database (RAP-DB): an integrative and interactive database for rice genomics.</title>
        <authorList>
            <person name="Sakai H."/>
            <person name="Lee S.S."/>
            <person name="Tanaka T."/>
            <person name="Numa H."/>
            <person name="Kim J."/>
            <person name="Kawahara Y."/>
            <person name="Wakimoto H."/>
            <person name="Yang C.C."/>
            <person name="Iwamoto M."/>
            <person name="Abe T."/>
            <person name="Yamada Y."/>
            <person name="Muto A."/>
            <person name="Inokuchi H."/>
            <person name="Ikemura T."/>
            <person name="Matsumoto T."/>
            <person name="Sasaki T."/>
            <person name="Itoh T."/>
        </authorList>
    </citation>
    <scope>NUCLEOTIDE SEQUENCE [LARGE SCALE GENOMIC DNA]</scope>
    <source>
        <strain evidence="4">cv. Nipponbare</strain>
    </source>
</reference>
<sequence>MPALLFLSLSGGSNSKRRRHPGPHAFLIAACVPPPRTCSSSPQPLLGRHGGRPCTRSSLPRALLLPDAALDLRRQGVDAVLGVHGQATSERRQRRPVGVVGDQPHRRRHEGRRARRRSSPGISRSPAAASTPIAFNATDLAADESTSTGKVWLYGKLQLPHGMETVNHIWQVGSTVTGGLHVYHVIVIAIRLPISGDQCNRTFLNYLLMVSSIVDNKPARNTCRGDNCRERRELG</sequence>
<dbReference type="Proteomes" id="UP000059680">
    <property type="component" value="Chromosome 12"/>
</dbReference>
<evidence type="ECO:0000259" key="2">
    <source>
        <dbReference type="Pfam" id="PF04526"/>
    </source>
</evidence>
<evidence type="ECO:0000313" key="3">
    <source>
        <dbReference type="EMBL" id="BAT17015.1"/>
    </source>
</evidence>
<dbReference type="InterPro" id="IPR045265">
    <property type="entry name" value="AIR12_DOMON"/>
</dbReference>
<gene>
    <name evidence="3" type="ordered locus">Os12g0448650</name>
    <name evidence="3" type="ORF">OSNPB_120448650</name>
</gene>